<proteinExistence type="inferred from homology"/>
<evidence type="ECO:0000256" key="4">
    <source>
        <dbReference type="ARBA" id="ARBA00022701"/>
    </source>
</evidence>
<evidence type="ECO:0000256" key="6">
    <source>
        <dbReference type="ARBA" id="ARBA00023069"/>
    </source>
</evidence>
<evidence type="ECO:0000313" key="12">
    <source>
        <dbReference type="EMBL" id="EKX49146.1"/>
    </source>
</evidence>
<evidence type="ECO:0000256" key="5">
    <source>
        <dbReference type="ARBA" id="ARBA00023017"/>
    </source>
</evidence>
<dbReference type="RefSeq" id="XP_005836126.1">
    <property type="nucleotide sequence ID" value="XM_005836069.1"/>
</dbReference>
<comment type="subcellular location">
    <subcellularLocation>
        <location evidence="1">Cytoplasm</location>
        <location evidence="1">Cytoskeleton</location>
        <location evidence="1">Cilium axoneme</location>
    </subcellularLocation>
</comment>
<dbReference type="KEGG" id="gtt:GUITHDRAFT_68262"/>
<evidence type="ECO:0000256" key="11">
    <source>
        <dbReference type="RuleBase" id="RU365010"/>
    </source>
</evidence>
<comment type="similarity">
    <text evidence="11">Belongs to the dynein light chain family.</text>
</comment>
<dbReference type="GO" id="GO:0030286">
    <property type="term" value="C:dynein complex"/>
    <property type="evidence" value="ECO:0007669"/>
    <property type="project" value="UniProtKB-KW"/>
</dbReference>
<evidence type="ECO:0000256" key="7">
    <source>
        <dbReference type="ARBA" id="ARBA00023175"/>
    </source>
</evidence>
<dbReference type="eggNOG" id="KOG3430">
    <property type="taxonomic scope" value="Eukaryota"/>
</dbReference>
<evidence type="ECO:0000256" key="2">
    <source>
        <dbReference type="ARBA" id="ARBA00011655"/>
    </source>
</evidence>
<evidence type="ECO:0000256" key="1">
    <source>
        <dbReference type="ARBA" id="ARBA00004430"/>
    </source>
</evidence>
<gene>
    <name evidence="12" type="ORF">GUITHDRAFT_68262</name>
</gene>
<comment type="function">
    <text evidence="10">Force generating protein of respiratory cilia. Produces force towards the minus ends of microtubules. Dynein has ATPase activity.</text>
</comment>
<keyword evidence="4 11" id="KW-0493">Microtubule</keyword>
<evidence type="ECO:0000256" key="10">
    <source>
        <dbReference type="ARBA" id="ARBA00057688"/>
    </source>
</evidence>
<sequence>MNYPLVRVRGEQRACYGSDLSAYKHTDMKEEMRAEAVEVIVSSVEKFQNKYDLAAKVVKETMDKKFAPNWHCIIGQGFGFEVMCERNSLLYMFLNGNLAILLFKF</sequence>
<dbReference type="HOGENOM" id="CLU_070944_3_1_1"/>
<dbReference type="Pfam" id="PF01221">
    <property type="entry name" value="Dynein_light"/>
    <property type="match status" value="1"/>
</dbReference>
<keyword evidence="7 11" id="KW-0505">Motor protein</keyword>
<evidence type="ECO:0000313" key="14">
    <source>
        <dbReference type="Proteomes" id="UP000011087"/>
    </source>
</evidence>
<name>L1JKU9_GUITC</name>
<dbReference type="Proteomes" id="UP000011087">
    <property type="component" value="Unassembled WGS sequence"/>
</dbReference>
<keyword evidence="14" id="KW-1185">Reference proteome</keyword>
<comment type="subunit">
    <text evidence="2">Consists of at least two heavy chains and a number of intermediate and light chains.</text>
</comment>
<dbReference type="SUPFAM" id="SSF54648">
    <property type="entry name" value="DLC"/>
    <property type="match status" value="1"/>
</dbReference>
<dbReference type="STRING" id="905079.L1JKU9"/>
<reference evidence="13" key="3">
    <citation type="submission" date="2015-06" db="UniProtKB">
        <authorList>
            <consortium name="EnsemblProtists"/>
        </authorList>
    </citation>
    <scope>IDENTIFICATION</scope>
</reference>
<dbReference type="InterPro" id="IPR001372">
    <property type="entry name" value="Dynein_light_chain_typ-1/2"/>
</dbReference>
<dbReference type="GO" id="GO:0005930">
    <property type="term" value="C:axoneme"/>
    <property type="evidence" value="ECO:0007669"/>
    <property type="project" value="UniProtKB-SubCell"/>
</dbReference>
<dbReference type="AlphaFoldDB" id="L1JKU9"/>
<keyword evidence="9" id="KW-0966">Cell projection</keyword>
<dbReference type="OMA" id="KEPEGPC"/>
<dbReference type="GeneID" id="17305817"/>
<dbReference type="SMART" id="SM01375">
    <property type="entry name" value="Dynein_light"/>
    <property type="match status" value="1"/>
</dbReference>
<accession>L1JKU9</accession>
<evidence type="ECO:0000256" key="9">
    <source>
        <dbReference type="ARBA" id="ARBA00023273"/>
    </source>
</evidence>
<reference evidence="12 14" key="1">
    <citation type="journal article" date="2012" name="Nature">
        <title>Algal genomes reveal evolutionary mosaicism and the fate of nucleomorphs.</title>
        <authorList>
            <consortium name="DOE Joint Genome Institute"/>
            <person name="Curtis B.A."/>
            <person name="Tanifuji G."/>
            <person name="Burki F."/>
            <person name="Gruber A."/>
            <person name="Irimia M."/>
            <person name="Maruyama S."/>
            <person name="Arias M.C."/>
            <person name="Ball S.G."/>
            <person name="Gile G.H."/>
            <person name="Hirakawa Y."/>
            <person name="Hopkins J.F."/>
            <person name="Kuo A."/>
            <person name="Rensing S.A."/>
            <person name="Schmutz J."/>
            <person name="Symeonidi A."/>
            <person name="Elias M."/>
            <person name="Eveleigh R.J."/>
            <person name="Herman E.K."/>
            <person name="Klute M.J."/>
            <person name="Nakayama T."/>
            <person name="Obornik M."/>
            <person name="Reyes-Prieto A."/>
            <person name="Armbrust E.V."/>
            <person name="Aves S.J."/>
            <person name="Beiko R.G."/>
            <person name="Coutinho P."/>
            <person name="Dacks J.B."/>
            <person name="Durnford D.G."/>
            <person name="Fast N.M."/>
            <person name="Green B.R."/>
            <person name="Grisdale C.J."/>
            <person name="Hempel F."/>
            <person name="Henrissat B."/>
            <person name="Hoppner M.P."/>
            <person name="Ishida K."/>
            <person name="Kim E."/>
            <person name="Koreny L."/>
            <person name="Kroth P.G."/>
            <person name="Liu Y."/>
            <person name="Malik S.B."/>
            <person name="Maier U.G."/>
            <person name="McRose D."/>
            <person name="Mock T."/>
            <person name="Neilson J.A."/>
            <person name="Onodera N.T."/>
            <person name="Poole A.M."/>
            <person name="Pritham E.J."/>
            <person name="Richards T.A."/>
            <person name="Rocap G."/>
            <person name="Roy S.W."/>
            <person name="Sarai C."/>
            <person name="Schaack S."/>
            <person name="Shirato S."/>
            <person name="Slamovits C.H."/>
            <person name="Spencer D.F."/>
            <person name="Suzuki S."/>
            <person name="Worden A.Z."/>
            <person name="Zauner S."/>
            <person name="Barry K."/>
            <person name="Bell C."/>
            <person name="Bharti A.K."/>
            <person name="Crow J.A."/>
            <person name="Grimwood J."/>
            <person name="Kramer R."/>
            <person name="Lindquist E."/>
            <person name="Lucas S."/>
            <person name="Salamov A."/>
            <person name="McFadden G.I."/>
            <person name="Lane C.E."/>
            <person name="Keeling P.J."/>
            <person name="Gray M.W."/>
            <person name="Grigoriev I.V."/>
            <person name="Archibald J.M."/>
        </authorList>
    </citation>
    <scope>NUCLEOTIDE SEQUENCE</scope>
    <source>
        <strain evidence="12 14">CCMP2712</strain>
    </source>
</reference>
<evidence type="ECO:0000313" key="13">
    <source>
        <dbReference type="EnsemblProtists" id="EKX49146"/>
    </source>
</evidence>
<dbReference type="EMBL" id="JH992983">
    <property type="protein sequence ID" value="EKX49146.1"/>
    <property type="molecule type" value="Genomic_DNA"/>
</dbReference>
<dbReference type="PANTHER" id="PTHR11886">
    <property type="entry name" value="DYNEIN LIGHT CHAIN"/>
    <property type="match status" value="1"/>
</dbReference>
<organism evidence="12">
    <name type="scientific">Guillardia theta (strain CCMP2712)</name>
    <name type="common">Cryptophyte</name>
    <dbReference type="NCBI Taxonomy" id="905079"/>
    <lineage>
        <taxon>Eukaryota</taxon>
        <taxon>Cryptophyceae</taxon>
        <taxon>Pyrenomonadales</taxon>
        <taxon>Geminigeraceae</taxon>
        <taxon>Guillardia</taxon>
    </lineage>
</organism>
<keyword evidence="5 11" id="KW-0243">Dynein</keyword>
<dbReference type="EnsemblProtists" id="EKX49146">
    <property type="protein sequence ID" value="EKX49146"/>
    <property type="gene ID" value="GUITHDRAFT_68262"/>
</dbReference>
<dbReference type="GO" id="GO:0007017">
    <property type="term" value="P:microtubule-based process"/>
    <property type="evidence" value="ECO:0007669"/>
    <property type="project" value="InterPro"/>
</dbReference>
<dbReference type="FunFam" id="3.30.740.10:FF:000002">
    <property type="entry name" value="Dynein light chain"/>
    <property type="match status" value="1"/>
</dbReference>
<evidence type="ECO:0000256" key="3">
    <source>
        <dbReference type="ARBA" id="ARBA00022490"/>
    </source>
</evidence>
<reference evidence="14" key="2">
    <citation type="submission" date="2012-11" db="EMBL/GenBank/DDBJ databases">
        <authorList>
            <person name="Kuo A."/>
            <person name="Curtis B.A."/>
            <person name="Tanifuji G."/>
            <person name="Burki F."/>
            <person name="Gruber A."/>
            <person name="Irimia M."/>
            <person name="Maruyama S."/>
            <person name="Arias M.C."/>
            <person name="Ball S.G."/>
            <person name="Gile G.H."/>
            <person name="Hirakawa Y."/>
            <person name="Hopkins J.F."/>
            <person name="Rensing S.A."/>
            <person name="Schmutz J."/>
            <person name="Symeonidi A."/>
            <person name="Elias M."/>
            <person name="Eveleigh R.J."/>
            <person name="Herman E.K."/>
            <person name="Klute M.J."/>
            <person name="Nakayama T."/>
            <person name="Obornik M."/>
            <person name="Reyes-Prieto A."/>
            <person name="Armbrust E.V."/>
            <person name="Aves S.J."/>
            <person name="Beiko R.G."/>
            <person name="Coutinho P."/>
            <person name="Dacks J.B."/>
            <person name="Durnford D.G."/>
            <person name="Fast N.M."/>
            <person name="Green B.R."/>
            <person name="Grisdale C."/>
            <person name="Hempe F."/>
            <person name="Henrissat B."/>
            <person name="Hoppner M.P."/>
            <person name="Ishida K.-I."/>
            <person name="Kim E."/>
            <person name="Koreny L."/>
            <person name="Kroth P.G."/>
            <person name="Liu Y."/>
            <person name="Malik S.-B."/>
            <person name="Maier U.G."/>
            <person name="McRose D."/>
            <person name="Mock T."/>
            <person name="Neilson J.A."/>
            <person name="Onodera N.T."/>
            <person name="Poole A.M."/>
            <person name="Pritham E.J."/>
            <person name="Richards T.A."/>
            <person name="Rocap G."/>
            <person name="Roy S.W."/>
            <person name="Sarai C."/>
            <person name="Schaack S."/>
            <person name="Shirato S."/>
            <person name="Slamovits C.H."/>
            <person name="Spencer D.F."/>
            <person name="Suzuki S."/>
            <person name="Worden A.Z."/>
            <person name="Zauner S."/>
            <person name="Barry K."/>
            <person name="Bell C."/>
            <person name="Bharti A.K."/>
            <person name="Crow J.A."/>
            <person name="Grimwood J."/>
            <person name="Kramer R."/>
            <person name="Lindquist E."/>
            <person name="Lucas S."/>
            <person name="Salamov A."/>
            <person name="McFadden G.I."/>
            <person name="Lane C.E."/>
            <person name="Keeling P.J."/>
            <person name="Gray M.W."/>
            <person name="Grigoriev I.V."/>
            <person name="Archibald J.M."/>
        </authorList>
    </citation>
    <scope>NUCLEOTIDE SEQUENCE</scope>
    <source>
        <strain evidence="14">CCMP2712</strain>
    </source>
</reference>
<dbReference type="InterPro" id="IPR037177">
    <property type="entry name" value="DLC_sf"/>
</dbReference>
<dbReference type="CDD" id="cd21453">
    <property type="entry name" value="DLC-like_DNAL4"/>
    <property type="match status" value="1"/>
</dbReference>
<protein>
    <recommendedName>
        <fullName evidence="11">Dynein light chain</fullName>
    </recommendedName>
</protein>
<dbReference type="PaxDb" id="55529-EKX49146"/>
<keyword evidence="6" id="KW-0969">Cilium</keyword>
<dbReference type="OrthoDB" id="6506078at2759"/>
<evidence type="ECO:0000256" key="8">
    <source>
        <dbReference type="ARBA" id="ARBA00023212"/>
    </source>
</evidence>
<dbReference type="GO" id="GO:0005874">
    <property type="term" value="C:microtubule"/>
    <property type="evidence" value="ECO:0007669"/>
    <property type="project" value="UniProtKB-KW"/>
</dbReference>
<dbReference type="Gene3D" id="3.30.740.10">
    <property type="entry name" value="Protein Inhibitor Of Neuronal Nitric Oxide Synthase"/>
    <property type="match status" value="1"/>
</dbReference>
<keyword evidence="8 11" id="KW-0206">Cytoskeleton</keyword>
<keyword evidence="3 11" id="KW-0963">Cytoplasm</keyword>